<dbReference type="PANTHER" id="PTHR11076">
    <property type="entry name" value="DNA REPAIR POLYMERASE UMUC / TRANSFERASE FAMILY MEMBER"/>
    <property type="match status" value="1"/>
</dbReference>
<evidence type="ECO:0000256" key="3">
    <source>
        <dbReference type="ARBA" id="ARBA00023199"/>
    </source>
</evidence>
<protein>
    <submittedName>
        <fullName evidence="7">Y-family DNA polymerase</fullName>
    </submittedName>
</protein>
<dbReference type="EMBL" id="RFKV01000085">
    <property type="protein sequence ID" value="RMD76893.1"/>
    <property type="molecule type" value="Genomic_DNA"/>
</dbReference>
<evidence type="ECO:0000256" key="1">
    <source>
        <dbReference type="ARBA" id="ARBA00010945"/>
    </source>
</evidence>
<dbReference type="GO" id="GO:0005829">
    <property type="term" value="C:cytosol"/>
    <property type="evidence" value="ECO:0007669"/>
    <property type="project" value="TreeGrafter"/>
</dbReference>
<dbReference type="Pfam" id="PF13438">
    <property type="entry name" value="DUF4113"/>
    <property type="match status" value="1"/>
</dbReference>
<dbReference type="GO" id="GO:0009432">
    <property type="term" value="P:SOS response"/>
    <property type="evidence" value="ECO:0007669"/>
    <property type="project" value="UniProtKB-KW"/>
</dbReference>
<gene>
    <name evidence="7" type="ORF">D6810_02670</name>
</gene>
<organism evidence="7 8">
    <name type="scientific">Candidatus Dojkabacteria bacterium</name>
    <dbReference type="NCBI Taxonomy" id="2099670"/>
    <lineage>
        <taxon>Bacteria</taxon>
        <taxon>Candidatus Dojkabacteria</taxon>
    </lineage>
</organism>
<proteinExistence type="inferred from homology"/>
<dbReference type="GO" id="GO:0003684">
    <property type="term" value="F:damaged DNA binding"/>
    <property type="evidence" value="ECO:0007669"/>
    <property type="project" value="InterPro"/>
</dbReference>
<dbReference type="SUPFAM" id="SSF56672">
    <property type="entry name" value="DNA/RNA polymerases"/>
    <property type="match status" value="1"/>
</dbReference>
<dbReference type="Proteomes" id="UP000269410">
    <property type="component" value="Unassembled WGS sequence"/>
</dbReference>
<reference evidence="7 8" key="1">
    <citation type="submission" date="2018-10" db="EMBL/GenBank/DDBJ databases">
        <title>Thermophilic Lithotrophy and Phototrophy in an Intertidal, Iron-rich, Geothermal Spring.</title>
        <authorList>
            <person name="Ward L.M."/>
            <person name="Idei A."/>
            <person name="Nakagawa M."/>
            <person name="Ueno Y."/>
            <person name="Fischer W."/>
            <person name="Mcglynn S.E."/>
        </authorList>
    </citation>
    <scope>NUCLEOTIDE SEQUENCE [LARGE SCALE GENOMIC DNA]</scope>
    <source>
        <strain evidence="7">J137</strain>
    </source>
</reference>
<keyword evidence="4" id="KW-0234">DNA repair</keyword>
<name>A0A3M0YYX6_9BACT</name>
<dbReference type="InterPro" id="IPR043128">
    <property type="entry name" value="Rev_trsase/Diguanyl_cyclase"/>
</dbReference>
<evidence type="ECO:0000256" key="2">
    <source>
        <dbReference type="ARBA" id="ARBA00022763"/>
    </source>
</evidence>
<comment type="caution">
    <text evidence="7">The sequence shown here is derived from an EMBL/GenBank/DDBJ whole genome shotgun (WGS) entry which is preliminary data.</text>
</comment>
<evidence type="ECO:0000313" key="8">
    <source>
        <dbReference type="Proteomes" id="UP000269410"/>
    </source>
</evidence>
<sequence>MKSIFVLVDCNNFFAACEQCFDLSLKNKPVIVLSNNDGCVVSRSVKAKQIGIPMGVPFFKIRNQVIKYDVKVFSSNYQLYGDMSKRVMSLIKERFNKVEIYSIDEAFIDLTNSLECKDHKEELKSLRNYILKCTGITVSIGIAQTKVLSKIANEIAKKDPEYEGVCDLNRSSDSDLNRLLKLVKIEDVWGIGKNYANWFKQYGVYNALDLKNFDKTFVKRKFGVVGERLILELNGISCLKLNENVEPKKRIVSSRSFPKEITKFEDIENAVSYHCSNVAEKLRRQNSVARMIGVFLIKNRFKEYTETITSSHEILNTQTSYTPELCSVCLKLLKKIFKPGNLYKKCGVFASEITREDNTQYHLFENFDSKIKIKQKSLMQKFDLINKKWGKGSIKLGSEGFEKNWRMSQNYLSKRYTTNWDELPVVR</sequence>
<dbReference type="InterPro" id="IPR025188">
    <property type="entry name" value="DUF4113"/>
</dbReference>
<dbReference type="Pfam" id="PF00817">
    <property type="entry name" value="IMS"/>
    <property type="match status" value="1"/>
</dbReference>
<keyword evidence="3" id="KW-0741">SOS mutagenesis</keyword>
<dbReference type="InterPro" id="IPR017961">
    <property type="entry name" value="DNA_pol_Y-fam_little_finger"/>
</dbReference>
<dbReference type="PANTHER" id="PTHR11076:SF34">
    <property type="entry name" value="PROTEIN UMUC"/>
    <property type="match status" value="1"/>
</dbReference>
<evidence type="ECO:0000313" key="7">
    <source>
        <dbReference type="EMBL" id="RMD76893.1"/>
    </source>
</evidence>
<comment type="similarity">
    <text evidence="1">Belongs to the DNA polymerase type-Y family.</text>
</comment>
<dbReference type="GO" id="GO:0042276">
    <property type="term" value="P:error-prone translesion synthesis"/>
    <property type="evidence" value="ECO:0007669"/>
    <property type="project" value="TreeGrafter"/>
</dbReference>
<dbReference type="Pfam" id="PF11799">
    <property type="entry name" value="IMS_C"/>
    <property type="match status" value="1"/>
</dbReference>
<dbReference type="Gene3D" id="3.40.1170.60">
    <property type="match status" value="1"/>
</dbReference>
<dbReference type="AlphaFoldDB" id="A0A3M0YYX6"/>
<dbReference type="GO" id="GO:0006281">
    <property type="term" value="P:DNA repair"/>
    <property type="evidence" value="ECO:0007669"/>
    <property type="project" value="UniProtKB-KW"/>
</dbReference>
<dbReference type="InterPro" id="IPR050116">
    <property type="entry name" value="DNA_polymerase-Y"/>
</dbReference>
<evidence type="ECO:0000256" key="4">
    <source>
        <dbReference type="ARBA" id="ARBA00023204"/>
    </source>
</evidence>
<evidence type="ECO:0000256" key="5">
    <source>
        <dbReference type="ARBA" id="ARBA00023236"/>
    </source>
</evidence>
<keyword evidence="5" id="KW-0742">SOS response</keyword>
<dbReference type="PROSITE" id="PS50173">
    <property type="entry name" value="UMUC"/>
    <property type="match status" value="1"/>
</dbReference>
<dbReference type="InterPro" id="IPR036775">
    <property type="entry name" value="DNA_pol_Y-fam_lit_finger_sf"/>
</dbReference>
<dbReference type="GO" id="GO:0003887">
    <property type="term" value="F:DNA-directed DNA polymerase activity"/>
    <property type="evidence" value="ECO:0007669"/>
    <property type="project" value="TreeGrafter"/>
</dbReference>
<keyword evidence="2" id="KW-0227">DNA damage</keyword>
<dbReference type="Gene3D" id="3.30.70.270">
    <property type="match status" value="1"/>
</dbReference>
<dbReference type="Gene3D" id="1.10.150.20">
    <property type="entry name" value="5' to 3' exonuclease, C-terminal subdomain"/>
    <property type="match status" value="1"/>
</dbReference>
<dbReference type="Gene3D" id="3.30.1490.100">
    <property type="entry name" value="DNA polymerase, Y-family, little finger domain"/>
    <property type="match status" value="1"/>
</dbReference>
<dbReference type="InterPro" id="IPR043502">
    <property type="entry name" value="DNA/RNA_pol_sf"/>
</dbReference>
<dbReference type="SUPFAM" id="SSF100879">
    <property type="entry name" value="Lesion bypass DNA polymerase (Y-family), little finger domain"/>
    <property type="match status" value="1"/>
</dbReference>
<dbReference type="CDD" id="cd01700">
    <property type="entry name" value="PolY_Pol_V_umuC"/>
    <property type="match status" value="1"/>
</dbReference>
<feature type="domain" description="UmuC" evidence="6">
    <location>
        <begin position="5"/>
        <end position="192"/>
    </location>
</feature>
<accession>A0A3M0YYX6</accession>
<evidence type="ECO:0000259" key="6">
    <source>
        <dbReference type="PROSITE" id="PS50173"/>
    </source>
</evidence>
<dbReference type="InterPro" id="IPR001126">
    <property type="entry name" value="UmuC"/>
</dbReference>